<feature type="domain" description="CpcD-like" evidence="8">
    <location>
        <begin position="17"/>
        <end position="75"/>
    </location>
</feature>
<keyword evidence="4" id="KW-0793">Thylakoid</keyword>
<evidence type="ECO:0000256" key="2">
    <source>
        <dbReference type="ARBA" id="ARBA00022549"/>
    </source>
</evidence>
<evidence type="ECO:0000259" key="8">
    <source>
        <dbReference type="PROSITE" id="PS51441"/>
    </source>
</evidence>
<comment type="caution">
    <text evidence="9">The sequence shown here is derived from an EMBL/GenBank/DDBJ whole genome shotgun (WGS) entry which is preliminary data.</text>
</comment>
<dbReference type="GO" id="GO:0030089">
    <property type="term" value="C:phycobilisome"/>
    <property type="evidence" value="ECO:0007669"/>
    <property type="project" value="UniProtKB-UniRule"/>
</dbReference>
<dbReference type="RefSeq" id="WP_045054597.1">
    <property type="nucleotide sequence ID" value="NZ_CAWMDP010000042.1"/>
</dbReference>
<comment type="subcellular location">
    <subcellularLocation>
        <location evidence="1">Cellular thylakoid membrane</location>
        <topology evidence="1">Peripheral membrane protein</topology>
        <orientation evidence="1">Cytoplasmic side</orientation>
    </subcellularLocation>
</comment>
<accession>A0A0D8ZTK8</accession>
<organism evidence="9 10">
    <name type="scientific">Aliterella atlantica CENA595</name>
    <dbReference type="NCBI Taxonomy" id="1618023"/>
    <lineage>
        <taxon>Bacteria</taxon>
        <taxon>Bacillati</taxon>
        <taxon>Cyanobacteriota</taxon>
        <taxon>Cyanophyceae</taxon>
        <taxon>Chroococcidiopsidales</taxon>
        <taxon>Aliterellaceae</taxon>
        <taxon>Aliterella</taxon>
    </lineage>
</organism>
<name>A0A0D8ZTK8_9CYAN</name>
<dbReference type="STRING" id="1618023.UH38_10415"/>
<keyword evidence="5" id="KW-0472">Membrane</keyword>
<dbReference type="SMART" id="SM01094">
    <property type="entry name" value="CpcD"/>
    <property type="match status" value="1"/>
</dbReference>
<dbReference type="InterPro" id="IPR008213">
    <property type="entry name" value="CpcD-like_dom"/>
</dbReference>
<evidence type="ECO:0000256" key="4">
    <source>
        <dbReference type="ARBA" id="ARBA00023078"/>
    </source>
</evidence>
<evidence type="ECO:0000256" key="5">
    <source>
        <dbReference type="ARBA" id="ARBA00023136"/>
    </source>
</evidence>
<evidence type="ECO:0000313" key="10">
    <source>
        <dbReference type="Proteomes" id="UP000032452"/>
    </source>
</evidence>
<evidence type="ECO:0000256" key="6">
    <source>
        <dbReference type="PROSITE-ProRule" id="PRU00771"/>
    </source>
</evidence>
<dbReference type="PROSITE" id="PS51441">
    <property type="entry name" value="CPCD_LIKE"/>
    <property type="match status" value="1"/>
</dbReference>
<evidence type="ECO:0000256" key="3">
    <source>
        <dbReference type="ARBA" id="ARBA00022738"/>
    </source>
</evidence>
<keyword evidence="2" id="KW-0042">Antenna complex</keyword>
<dbReference type="AlphaFoldDB" id="A0A0D8ZTK8"/>
<feature type="compositionally biased region" description="Low complexity" evidence="7">
    <location>
        <begin position="83"/>
        <end position="93"/>
    </location>
</feature>
<keyword evidence="10" id="KW-1185">Reference proteome</keyword>
<dbReference type="PATRIC" id="fig|1618023.3.peg.3850"/>
<proteinExistence type="predicted"/>
<dbReference type="OrthoDB" id="574405at2"/>
<evidence type="ECO:0000313" key="9">
    <source>
        <dbReference type="EMBL" id="KJH71794.1"/>
    </source>
</evidence>
<protein>
    <submittedName>
        <fullName evidence="9">CpcD phycobilisome linker protein</fullName>
    </submittedName>
</protein>
<keyword evidence="3 6" id="KW-0605">Phycobilisome</keyword>
<dbReference type="Proteomes" id="UP000032452">
    <property type="component" value="Unassembled WGS sequence"/>
</dbReference>
<dbReference type="GO" id="GO:0031676">
    <property type="term" value="C:plasma membrane-derived thylakoid membrane"/>
    <property type="evidence" value="ECO:0007669"/>
    <property type="project" value="UniProtKB-SubCell"/>
</dbReference>
<evidence type="ECO:0000256" key="1">
    <source>
        <dbReference type="ARBA" id="ARBA00004445"/>
    </source>
</evidence>
<evidence type="ECO:0000256" key="7">
    <source>
        <dbReference type="SAM" id="MobiDB-lite"/>
    </source>
</evidence>
<sequence>MFGQTALGSSRLSGAENRMFRYEVEGMRQTYENDQLSYPIRASGSFFITVPYNRMNEEMQRINRMGGRIVSIQPLKLDADSNAKTQAATANQNLEAKGKSKATAAQESEGHS</sequence>
<dbReference type="EMBL" id="JYON01000009">
    <property type="protein sequence ID" value="KJH71794.1"/>
    <property type="molecule type" value="Genomic_DNA"/>
</dbReference>
<feature type="region of interest" description="Disordered" evidence="7">
    <location>
        <begin position="83"/>
        <end position="112"/>
    </location>
</feature>
<reference evidence="9 10" key="1">
    <citation type="submission" date="2015-02" db="EMBL/GenBank/DDBJ databases">
        <title>Draft genome of a novel marine cyanobacterium (Chroococcales) isolated from South Atlantic Ocean.</title>
        <authorList>
            <person name="Rigonato J."/>
            <person name="Alvarenga D.O."/>
            <person name="Branco L.H."/>
            <person name="Varani A.M."/>
            <person name="Brandini F.P."/>
            <person name="Fiore M.F."/>
        </authorList>
    </citation>
    <scope>NUCLEOTIDE SEQUENCE [LARGE SCALE GENOMIC DNA]</scope>
    <source>
        <strain evidence="9 10">CENA595</strain>
    </source>
</reference>
<gene>
    <name evidence="9" type="ORF">UH38_10415</name>
</gene>
<dbReference type="Pfam" id="PF01383">
    <property type="entry name" value="CpcD"/>
    <property type="match status" value="1"/>
</dbReference>